<dbReference type="PhylomeDB" id="A0A0G4G6F8"/>
<evidence type="ECO:0000256" key="1">
    <source>
        <dbReference type="SAM" id="MobiDB-lite"/>
    </source>
</evidence>
<name>A0A0G4G6F8_VITBC</name>
<proteinExistence type="predicted"/>
<feature type="region of interest" description="Disordered" evidence="1">
    <location>
        <begin position="275"/>
        <end position="406"/>
    </location>
</feature>
<sequence>MLELVQQHIEEELVRLGLQDVLSFTISDLESGFKVVYLLERSWEEVAEVLQLASQCGCCTLPVNLTADDINKHADETAYMSVPRVLAQLMVVGRRVRFSDGSCLQIFRHPNGEVRAIKDEPAFRLALNPHLAAHHLYQRHRRQDDPPVSVRGEWVSVGDPFPDASVSSFAKRAILDHFLILMTHKTNRTFTRLNSWFRRVGDGRLDDLLTQSPHTPVAGCITTFSQDGRLRYLVLTDSSHKFVVWIWILDEGNGVALQVETTDWPVWPLSEWHHTCSTDNSRRNSPSIRSSRGADDSDDDEDGGGESEAEGDDDDDGDVDGGDDDDDDMHPNDGQEASGGSDEYSELLGREGPSSAHTGQPSCGGRGGEGVGVRVSPGIRELREKGQGAPNSAHAPAGKGNKDRGS</sequence>
<protein>
    <submittedName>
        <fullName evidence="2">Uncharacterized protein</fullName>
    </submittedName>
</protein>
<organism evidence="2 3">
    <name type="scientific">Vitrella brassicaformis (strain CCMP3155)</name>
    <dbReference type="NCBI Taxonomy" id="1169540"/>
    <lineage>
        <taxon>Eukaryota</taxon>
        <taxon>Sar</taxon>
        <taxon>Alveolata</taxon>
        <taxon>Colpodellida</taxon>
        <taxon>Vitrellaceae</taxon>
        <taxon>Vitrella</taxon>
    </lineage>
</organism>
<dbReference type="VEuPathDB" id="CryptoDB:Vbra_294"/>
<reference evidence="2 3" key="1">
    <citation type="submission" date="2014-11" db="EMBL/GenBank/DDBJ databases">
        <authorList>
            <person name="Zhu J."/>
            <person name="Qi W."/>
            <person name="Song R."/>
        </authorList>
    </citation>
    <scope>NUCLEOTIDE SEQUENCE [LARGE SCALE GENOMIC DNA]</scope>
</reference>
<gene>
    <name evidence="2" type="ORF">Vbra_294</name>
</gene>
<accession>A0A0G4G6F8</accession>
<evidence type="ECO:0000313" key="2">
    <source>
        <dbReference type="EMBL" id="CEM24050.1"/>
    </source>
</evidence>
<feature type="compositionally biased region" description="Acidic residues" evidence="1">
    <location>
        <begin position="296"/>
        <end position="328"/>
    </location>
</feature>
<dbReference type="AlphaFoldDB" id="A0A0G4G6F8"/>
<evidence type="ECO:0000313" key="3">
    <source>
        <dbReference type="Proteomes" id="UP000041254"/>
    </source>
</evidence>
<feature type="compositionally biased region" description="Gly residues" evidence="1">
    <location>
        <begin position="362"/>
        <end position="371"/>
    </location>
</feature>
<dbReference type="EMBL" id="CDMY01000577">
    <property type="protein sequence ID" value="CEM24050.1"/>
    <property type="molecule type" value="Genomic_DNA"/>
</dbReference>
<dbReference type="InParanoid" id="A0A0G4G6F8"/>
<dbReference type="Proteomes" id="UP000041254">
    <property type="component" value="Unassembled WGS sequence"/>
</dbReference>
<keyword evidence="3" id="KW-1185">Reference proteome</keyword>